<organism evidence="2 3">
    <name type="scientific">Acinetobacter kookii</name>
    <dbReference type="NCBI Taxonomy" id="1226327"/>
    <lineage>
        <taxon>Bacteria</taxon>
        <taxon>Pseudomonadati</taxon>
        <taxon>Pseudomonadota</taxon>
        <taxon>Gammaproteobacteria</taxon>
        <taxon>Moraxellales</taxon>
        <taxon>Moraxellaceae</taxon>
        <taxon>Acinetobacter</taxon>
    </lineage>
</organism>
<dbReference type="InterPro" id="IPR047730">
    <property type="entry name" value="ABZJ_00895-like"/>
</dbReference>
<name>A0A1G6KJA1_9GAMM</name>
<feature type="transmembrane region" description="Helical" evidence="1">
    <location>
        <begin position="71"/>
        <end position="88"/>
    </location>
</feature>
<dbReference type="STRING" id="1226327.SAMN05421732_10536"/>
<dbReference type="Proteomes" id="UP000243468">
    <property type="component" value="Unassembled WGS sequence"/>
</dbReference>
<evidence type="ECO:0000256" key="1">
    <source>
        <dbReference type="SAM" id="Phobius"/>
    </source>
</evidence>
<keyword evidence="1" id="KW-0812">Transmembrane</keyword>
<sequence>MSHYLKYFAVVYSMVLILLVSLLIFGLKLNAITLLPGLIASAFLSARHFVKKEQRLPNAKEKNTMVWGSTVIAMTIGFIVMFISIFIHPQTEEILITMNYAGRARNSWLVAAAIALHGLIFHIAYNGYARYTLNKFK</sequence>
<keyword evidence="3" id="KW-1185">Reference proteome</keyword>
<reference evidence="3" key="1">
    <citation type="submission" date="2016-09" db="EMBL/GenBank/DDBJ databases">
        <authorList>
            <person name="Varghese N."/>
            <person name="Submissions S."/>
        </authorList>
    </citation>
    <scope>NUCLEOTIDE SEQUENCE [LARGE SCALE GENOMIC DNA]</scope>
    <source>
        <strain evidence="3">ANC 4667</strain>
    </source>
</reference>
<proteinExistence type="predicted"/>
<evidence type="ECO:0000313" key="3">
    <source>
        <dbReference type="Proteomes" id="UP000243468"/>
    </source>
</evidence>
<keyword evidence="1" id="KW-1133">Transmembrane helix</keyword>
<dbReference type="NCBIfam" id="NF038216">
    <property type="entry name" value="ABZJ_00895_fam"/>
    <property type="match status" value="1"/>
</dbReference>
<dbReference type="AlphaFoldDB" id="A0A1G6KJA1"/>
<dbReference type="EMBL" id="FMYO01000005">
    <property type="protein sequence ID" value="SDC31159.1"/>
    <property type="molecule type" value="Genomic_DNA"/>
</dbReference>
<feature type="transmembrane region" description="Helical" evidence="1">
    <location>
        <begin position="7"/>
        <end position="25"/>
    </location>
</feature>
<evidence type="ECO:0000313" key="2">
    <source>
        <dbReference type="EMBL" id="SDC31159.1"/>
    </source>
</evidence>
<dbReference type="RefSeq" id="WP_092819736.1">
    <property type="nucleotide sequence ID" value="NZ_BAABKJ010000015.1"/>
</dbReference>
<keyword evidence="1" id="KW-0472">Membrane</keyword>
<accession>A0A1G6KJA1</accession>
<dbReference type="OrthoDB" id="6712453at2"/>
<gene>
    <name evidence="2" type="ORF">SAMN05421732_10536</name>
</gene>
<feature type="transmembrane region" description="Helical" evidence="1">
    <location>
        <begin position="108"/>
        <end position="128"/>
    </location>
</feature>
<protein>
    <submittedName>
        <fullName evidence="2">Uncharacterized protein</fullName>
    </submittedName>
</protein>